<evidence type="ECO:0000256" key="1">
    <source>
        <dbReference type="ARBA" id="ARBA00022741"/>
    </source>
</evidence>
<feature type="region of interest" description="Disordered" evidence="4">
    <location>
        <begin position="748"/>
        <end position="772"/>
    </location>
</feature>
<dbReference type="PANTHER" id="PTHR24348:SF68">
    <property type="entry name" value="SERINE_THREONINE-PROTEIN KINASE ATG1C"/>
    <property type="match status" value="1"/>
</dbReference>
<dbReference type="OMA" id="TPFEHAE"/>
<dbReference type="PROSITE" id="PS00108">
    <property type="entry name" value="PROTEIN_KINASE_ST"/>
    <property type="match status" value="1"/>
</dbReference>
<evidence type="ECO:0000256" key="4">
    <source>
        <dbReference type="SAM" id="MobiDB-lite"/>
    </source>
</evidence>
<reference evidence="7" key="1">
    <citation type="submission" date="2014-04" db="EMBL/GenBank/DDBJ databases">
        <title>Evolutionary Origins and Diversification of the Mycorrhizal Mutualists.</title>
        <authorList>
            <consortium name="DOE Joint Genome Institute"/>
            <consortium name="Mycorrhizal Genomics Consortium"/>
            <person name="Kohler A."/>
            <person name="Kuo A."/>
            <person name="Nagy L.G."/>
            <person name="Floudas D."/>
            <person name="Copeland A."/>
            <person name="Barry K.W."/>
            <person name="Cichocki N."/>
            <person name="Veneault-Fourrey C."/>
            <person name="LaButti K."/>
            <person name="Lindquist E.A."/>
            <person name="Lipzen A."/>
            <person name="Lundell T."/>
            <person name="Morin E."/>
            <person name="Murat C."/>
            <person name="Riley R."/>
            <person name="Ohm R."/>
            <person name="Sun H."/>
            <person name="Tunlid A."/>
            <person name="Henrissat B."/>
            <person name="Grigoriev I.V."/>
            <person name="Hibbett D.S."/>
            <person name="Martin F."/>
        </authorList>
    </citation>
    <scope>NUCLEOTIDE SEQUENCE [LARGE SCALE GENOMIC DNA]</scope>
    <source>
        <strain evidence="7">FD-334 SS-4</strain>
    </source>
</reference>
<dbReference type="EMBL" id="KN817539">
    <property type="protein sequence ID" value="KJA24017.1"/>
    <property type="molecule type" value="Genomic_DNA"/>
</dbReference>
<feature type="domain" description="Protein kinase" evidence="5">
    <location>
        <begin position="30"/>
        <end position="301"/>
    </location>
</feature>
<dbReference type="SUPFAM" id="SSF56112">
    <property type="entry name" value="Protein kinase-like (PK-like)"/>
    <property type="match status" value="1"/>
</dbReference>
<feature type="region of interest" description="Disordered" evidence="4">
    <location>
        <begin position="802"/>
        <end position="888"/>
    </location>
</feature>
<organism evidence="6 7">
    <name type="scientific">Hypholoma sublateritium (strain FD-334 SS-4)</name>
    <dbReference type="NCBI Taxonomy" id="945553"/>
    <lineage>
        <taxon>Eukaryota</taxon>
        <taxon>Fungi</taxon>
        <taxon>Dikarya</taxon>
        <taxon>Basidiomycota</taxon>
        <taxon>Agaricomycotina</taxon>
        <taxon>Agaricomycetes</taxon>
        <taxon>Agaricomycetidae</taxon>
        <taxon>Agaricales</taxon>
        <taxon>Agaricineae</taxon>
        <taxon>Strophariaceae</taxon>
        <taxon>Hypholoma</taxon>
    </lineage>
</organism>
<dbReference type="GO" id="GO:0005737">
    <property type="term" value="C:cytoplasm"/>
    <property type="evidence" value="ECO:0007669"/>
    <property type="project" value="TreeGrafter"/>
</dbReference>
<dbReference type="PROSITE" id="PS50011">
    <property type="entry name" value="PROTEIN_KINASE_DOM"/>
    <property type="match status" value="1"/>
</dbReference>
<dbReference type="Gene3D" id="1.10.510.10">
    <property type="entry name" value="Transferase(Phosphotransferase) domain 1"/>
    <property type="match status" value="1"/>
</dbReference>
<dbReference type="GO" id="GO:0004674">
    <property type="term" value="F:protein serine/threonine kinase activity"/>
    <property type="evidence" value="ECO:0007669"/>
    <property type="project" value="InterPro"/>
</dbReference>
<evidence type="ECO:0000256" key="2">
    <source>
        <dbReference type="ARBA" id="ARBA00022840"/>
    </source>
</evidence>
<dbReference type="InterPro" id="IPR011009">
    <property type="entry name" value="Kinase-like_dom_sf"/>
</dbReference>
<dbReference type="InterPro" id="IPR017441">
    <property type="entry name" value="Protein_kinase_ATP_BS"/>
</dbReference>
<name>A0A0D2L9U9_HYPSF</name>
<dbReference type="AlphaFoldDB" id="A0A0D2L9U9"/>
<proteinExistence type="predicted"/>
<dbReference type="InterPro" id="IPR000719">
    <property type="entry name" value="Prot_kinase_dom"/>
</dbReference>
<gene>
    <name evidence="6" type="ORF">HYPSUDRAFT_200844</name>
</gene>
<dbReference type="InterPro" id="IPR045269">
    <property type="entry name" value="Atg1-like"/>
</dbReference>
<dbReference type="PROSITE" id="PS00107">
    <property type="entry name" value="PROTEIN_KINASE_ATP"/>
    <property type="match status" value="1"/>
</dbReference>
<feature type="region of interest" description="Disordered" evidence="4">
    <location>
        <begin position="1017"/>
        <end position="1048"/>
    </location>
</feature>
<dbReference type="GO" id="GO:0010506">
    <property type="term" value="P:regulation of autophagy"/>
    <property type="evidence" value="ECO:0007669"/>
    <property type="project" value="InterPro"/>
</dbReference>
<dbReference type="STRING" id="945553.A0A0D2L9U9"/>
<sequence>MDIDTVQLHNLPAESTDIFSLTDQVLSERLEFIKEIGFGNWGSVWLCEPKPVLQDGVLKSVGQKLAVKLVHRSKTPTTAARVRSLWNEMKIVRSFKSDAHPSIIPFHSFIITPSYALITMTYLPTLVPVEVEEAKARKWFRFLLSGVEFLHKRGVVHNDIKPANILLSYKNVPVLVDFGFAEKYNMTSDTAFHSNLSYGTPEYLSPERARGLPHDTRKSDVWSLGVTFFEILVGRTPFEHSDGEQFSSNEDLEKYWTRTLRGKWVGSWKFSKKMEKLLQRMISPNADLRCTAMQAIADSYWQESRRESMIAAAHKRATSYDSSMAFEKDADVDDSVIMTPEWKNQENIQPPHGLDVCDVFTADNKRPTLSKAKSQPKVAASKLIQPRKRNPVPPVVALSPIKASPNPSPYTGTITAKENIMSFNRLAATMVDNETKKNRTVGKDQRLNPVDVSATINARRPFGIATRDNLPRPVSMLSKKPSGNSHGAKAVKVLGDIRNTSLDERDRSRESTSAKDRVREWEREKVRLREMERLEEIEKERDEIHSRAKGRKAKKRDQEEAEADVNAEWQREKRNASMVAIKIPAPKRRDSDKENVGSREYSSMLPMVCAGTPLTHALNVSNDTPPVAFGRSTNKNIFKHSIKASIDKTVQLYKLSAGKSMPTRGFSFDVIRPTHETKSSTKDGKEAWELAAEESLPEISPLPVIKNAAESEKMAADSRADRMTIWMKNVEKVVEDAKQNFASSSAVKDVPLPALPPPLARDRSQNRTSRLPRRVLAASQIFQADENGNLSPMDQTMDSTHLSVADTSKGSIKPPSTPAHGVPSTPETQTSPLPFEGPSQLQIPEIYTPSRQRRATVSTRSPDPAEPTLNLEMEGGSPSKRKEKSRSHGNLFQRHIAPISYLEAELNKVPPPAPTPRLSQVVDRNFIIAPVLTSRDDLLNCDSMEYERSRSFDELTSSPLHVEPYPQRLRQSEDVNIPDTPSRHRIEGVYDRFLMATSGVKRLGKGYQSDNIGAIPQSSTLGPAASHTKGRNFYSTKRPMPPPVSSADQCRATSVDELGVMMYADLSGVKGQDANASVSLVRKAINLMVPKASASKRMSRMG</sequence>
<dbReference type="OrthoDB" id="68483at2759"/>
<accession>A0A0D2L9U9</accession>
<keyword evidence="1 3" id="KW-0547">Nucleotide-binding</keyword>
<dbReference type="InterPro" id="IPR008271">
    <property type="entry name" value="Ser/Thr_kinase_AS"/>
</dbReference>
<evidence type="ECO:0000259" key="5">
    <source>
        <dbReference type="PROSITE" id="PS50011"/>
    </source>
</evidence>
<dbReference type="SMART" id="SM00220">
    <property type="entry name" value="S_TKc"/>
    <property type="match status" value="1"/>
</dbReference>
<dbReference type="Proteomes" id="UP000054270">
    <property type="component" value="Unassembled WGS sequence"/>
</dbReference>
<protein>
    <recommendedName>
        <fullName evidence="5">Protein kinase domain-containing protein</fullName>
    </recommendedName>
</protein>
<dbReference type="Pfam" id="PF00069">
    <property type="entry name" value="Pkinase"/>
    <property type="match status" value="1"/>
</dbReference>
<dbReference type="PANTHER" id="PTHR24348">
    <property type="entry name" value="SERINE/THREONINE-PROTEIN KINASE UNC-51-RELATED"/>
    <property type="match status" value="1"/>
</dbReference>
<evidence type="ECO:0000313" key="6">
    <source>
        <dbReference type="EMBL" id="KJA24017.1"/>
    </source>
</evidence>
<keyword evidence="2 3" id="KW-0067">ATP-binding</keyword>
<evidence type="ECO:0000256" key="3">
    <source>
        <dbReference type="PROSITE-ProRule" id="PRU10141"/>
    </source>
</evidence>
<feature type="binding site" evidence="3">
    <location>
        <position position="68"/>
    </location>
    <ligand>
        <name>ATP</name>
        <dbReference type="ChEBI" id="CHEBI:30616"/>
    </ligand>
</feature>
<keyword evidence="7" id="KW-1185">Reference proteome</keyword>
<feature type="region of interest" description="Disordered" evidence="4">
    <location>
        <begin position="542"/>
        <end position="566"/>
    </location>
</feature>
<dbReference type="GO" id="GO:0005524">
    <property type="term" value="F:ATP binding"/>
    <property type="evidence" value="ECO:0007669"/>
    <property type="project" value="UniProtKB-UniRule"/>
</dbReference>
<dbReference type="CDD" id="cd14014">
    <property type="entry name" value="STKc_PknB_like"/>
    <property type="match status" value="1"/>
</dbReference>
<evidence type="ECO:0000313" key="7">
    <source>
        <dbReference type="Proteomes" id="UP000054270"/>
    </source>
</evidence>